<organism evidence="1 2">
    <name type="scientific">Frankliniella fusca</name>
    <dbReference type="NCBI Taxonomy" id="407009"/>
    <lineage>
        <taxon>Eukaryota</taxon>
        <taxon>Metazoa</taxon>
        <taxon>Ecdysozoa</taxon>
        <taxon>Arthropoda</taxon>
        <taxon>Hexapoda</taxon>
        <taxon>Insecta</taxon>
        <taxon>Pterygota</taxon>
        <taxon>Neoptera</taxon>
        <taxon>Paraneoptera</taxon>
        <taxon>Thysanoptera</taxon>
        <taxon>Terebrantia</taxon>
        <taxon>Thripoidea</taxon>
        <taxon>Thripidae</taxon>
        <taxon>Frankliniella</taxon>
    </lineage>
</organism>
<reference evidence="1" key="1">
    <citation type="submission" date="2021-07" db="EMBL/GenBank/DDBJ databases">
        <authorList>
            <person name="Catto M.A."/>
            <person name="Jacobson A."/>
            <person name="Kennedy G."/>
            <person name="Labadie P."/>
            <person name="Hunt B.G."/>
            <person name="Srinivasan R."/>
        </authorList>
    </citation>
    <scope>NUCLEOTIDE SEQUENCE</scope>
    <source>
        <strain evidence="1">PL_HMW_Pooled</strain>
        <tissue evidence="1">Head</tissue>
    </source>
</reference>
<gene>
    <name evidence="1" type="ORF">KUF71_010623</name>
</gene>
<dbReference type="PANTHER" id="PTHR17901">
    <property type="entry name" value="MAGNESIUM-DEPENDENT PHOSPHATASE 1 MDP1"/>
    <property type="match status" value="1"/>
</dbReference>
<dbReference type="SUPFAM" id="SSF56784">
    <property type="entry name" value="HAD-like"/>
    <property type="match status" value="1"/>
</dbReference>
<dbReference type="PANTHER" id="PTHR17901:SF14">
    <property type="entry name" value="MAGNESIUM-DEPENDENT PHOSPHATASE 1"/>
    <property type="match status" value="1"/>
</dbReference>
<dbReference type="NCBIfam" id="TIGR01685">
    <property type="entry name" value="MDP-1"/>
    <property type="match status" value="1"/>
</dbReference>
<sequence>MMRMSNNFKLVVFDLDMTLWPFRLDKHMKSPFKKERGRVVDSIGQMVSLMDDTVQSLEYVKGKDYQIGIASRIEDICGAYQLINLLEISHYFDYREIYPGCKMKHFVSLQSKSNISFKDMIFFDDDMRNTRDVSRLGVHTVHVPNGISKEYIFTVL</sequence>
<dbReference type="EMBL" id="JAHWGI010001033">
    <property type="protein sequence ID" value="KAK3921408.1"/>
    <property type="molecule type" value="Genomic_DNA"/>
</dbReference>
<evidence type="ECO:0000313" key="1">
    <source>
        <dbReference type="EMBL" id="KAK3921408.1"/>
    </source>
</evidence>
<dbReference type="Pfam" id="PF12689">
    <property type="entry name" value="Acid_PPase"/>
    <property type="match status" value="1"/>
</dbReference>
<dbReference type="GO" id="GO:0003993">
    <property type="term" value="F:acid phosphatase activity"/>
    <property type="evidence" value="ECO:0007669"/>
    <property type="project" value="TreeGrafter"/>
</dbReference>
<dbReference type="InterPro" id="IPR023214">
    <property type="entry name" value="HAD_sf"/>
</dbReference>
<dbReference type="Gene3D" id="3.40.50.1000">
    <property type="entry name" value="HAD superfamily/HAD-like"/>
    <property type="match status" value="1"/>
</dbReference>
<dbReference type="InterPro" id="IPR010033">
    <property type="entry name" value="HAD_SF_ppase_IIIC"/>
</dbReference>
<comment type="caution">
    <text evidence="1">The sequence shown here is derived from an EMBL/GenBank/DDBJ whole genome shotgun (WGS) entry which is preliminary data.</text>
</comment>
<evidence type="ECO:0000313" key="2">
    <source>
        <dbReference type="Proteomes" id="UP001219518"/>
    </source>
</evidence>
<protein>
    <submittedName>
        <fullName evidence="1">Magnesium-dependent phosphatase 1</fullName>
    </submittedName>
</protein>
<keyword evidence="2" id="KW-1185">Reference proteome</keyword>
<dbReference type="InterPro" id="IPR036412">
    <property type="entry name" value="HAD-like_sf"/>
</dbReference>
<dbReference type="SFLD" id="SFLDG01131">
    <property type="entry name" value="C1.5.2:_MDP_Like"/>
    <property type="match status" value="1"/>
</dbReference>
<accession>A0AAE1LIY7</accession>
<dbReference type="Proteomes" id="UP001219518">
    <property type="component" value="Unassembled WGS sequence"/>
</dbReference>
<proteinExistence type="predicted"/>
<dbReference type="AlphaFoldDB" id="A0AAE1LIY7"/>
<reference evidence="1" key="2">
    <citation type="journal article" date="2023" name="BMC Genomics">
        <title>Pest status, molecular evolution, and epigenetic factors derived from the genome assembly of Frankliniella fusca, a thysanopteran phytovirus vector.</title>
        <authorList>
            <person name="Catto M.A."/>
            <person name="Labadie P.E."/>
            <person name="Jacobson A.L."/>
            <person name="Kennedy G.G."/>
            <person name="Srinivasan R."/>
            <person name="Hunt B.G."/>
        </authorList>
    </citation>
    <scope>NUCLEOTIDE SEQUENCE</scope>
    <source>
        <strain evidence="1">PL_HMW_Pooled</strain>
    </source>
</reference>
<dbReference type="SFLD" id="SFLDS00003">
    <property type="entry name" value="Haloacid_Dehalogenase"/>
    <property type="match status" value="1"/>
</dbReference>
<dbReference type="NCBIfam" id="TIGR01681">
    <property type="entry name" value="HAD-SF-IIIC"/>
    <property type="match status" value="1"/>
</dbReference>
<dbReference type="SFLD" id="SFLDG01129">
    <property type="entry name" value="C1.5:_HAD__Beta-PGM__Phosphata"/>
    <property type="match status" value="1"/>
</dbReference>
<dbReference type="InterPro" id="IPR010036">
    <property type="entry name" value="MDP_1_eu_arc"/>
</dbReference>
<name>A0AAE1LIY7_9NEOP</name>